<protein>
    <submittedName>
        <fullName evidence="1">Uncharacterized protein</fullName>
    </submittedName>
</protein>
<dbReference type="EMBL" id="CM023473">
    <property type="protein sequence ID" value="KAH7954590.1"/>
    <property type="molecule type" value="Genomic_DNA"/>
</dbReference>
<sequence length="414" mass="45915">MASQPRRPSVAATLSCRTSRSRWPWQLQPAQQPSAAAAVTRWRGGCRPTVLCRWAHTTSSLRDDDDAAGAVGTATLQDQWPYRERNITVTTCADLYKSWRGTRRGYSSAPTNGLPVPVSFVHTGMDRSERAGPTPAAQTEGRPSRRPVVVILAGAPGSYRDFVHLIPFLDRQGVDVVSPAWPDLAFSRQSGCWWHSSAEKTDLALDFLRAVGVTECDMLVAHSSGAYPAMRLICREDGLKVKSLALLAPAGYSQINVMRPDWFTSLLGRLYQQPLTQRMVNAVALAFLVATRHPLRRDIDNVLLAMKAMLYADKAQFKKDAEEVAARKLPVLVAISDNDKLIDLPVSLETVDILGGSPESTWYYDHDRQLKKRGNGNGPVKTLRFEKGTHYLFTRCADVINQEILDLLKSTTKL</sequence>
<comment type="caution">
    <text evidence="1">The sequence shown here is derived from an EMBL/GenBank/DDBJ whole genome shotgun (WGS) entry which is preliminary data.</text>
</comment>
<gene>
    <name evidence="1" type="ORF">HPB49_020065</name>
</gene>
<name>A0ACB8CZ61_DERSI</name>
<proteinExistence type="predicted"/>
<evidence type="ECO:0000313" key="2">
    <source>
        <dbReference type="Proteomes" id="UP000821865"/>
    </source>
</evidence>
<accession>A0ACB8CZ61</accession>
<evidence type="ECO:0000313" key="1">
    <source>
        <dbReference type="EMBL" id="KAH7954590.1"/>
    </source>
</evidence>
<keyword evidence="2" id="KW-1185">Reference proteome</keyword>
<dbReference type="Proteomes" id="UP000821865">
    <property type="component" value="Chromosome 4"/>
</dbReference>
<organism evidence="1 2">
    <name type="scientific">Dermacentor silvarum</name>
    <name type="common">Tick</name>
    <dbReference type="NCBI Taxonomy" id="543639"/>
    <lineage>
        <taxon>Eukaryota</taxon>
        <taxon>Metazoa</taxon>
        <taxon>Ecdysozoa</taxon>
        <taxon>Arthropoda</taxon>
        <taxon>Chelicerata</taxon>
        <taxon>Arachnida</taxon>
        <taxon>Acari</taxon>
        <taxon>Parasitiformes</taxon>
        <taxon>Ixodida</taxon>
        <taxon>Ixodoidea</taxon>
        <taxon>Ixodidae</taxon>
        <taxon>Rhipicephalinae</taxon>
        <taxon>Dermacentor</taxon>
    </lineage>
</organism>
<reference evidence="1" key="1">
    <citation type="submission" date="2020-05" db="EMBL/GenBank/DDBJ databases">
        <title>Large-scale comparative analyses of tick genomes elucidate their genetic diversity and vector capacities.</title>
        <authorList>
            <person name="Jia N."/>
            <person name="Wang J."/>
            <person name="Shi W."/>
            <person name="Du L."/>
            <person name="Sun Y."/>
            <person name="Zhan W."/>
            <person name="Jiang J."/>
            <person name="Wang Q."/>
            <person name="Zhang B."/>
            <person name="Ji P."/>
            <person name="Sakyi L.B."/>
            <person name="Cui X."/>
            <person name="Yuan T."/>
            <person name="Jiang B."/>
            <person name="Yang W."/>
            <person name="Lam T.T.-Y."/>
            <person name="Chang Q."/>
            <person name="Ding S."/>
            <person name="Wang X."/>
            <person name="Zhu J."/>
            <person name="Ruan X."/>
            <person name="Zhao L."/>
            <person name="Wei J."/>
            <person name="Que T."/>
            <person name="Du C."/>
            <person name="Cheng J."/>
            <person name="Dai P."/>
            <person name="Han X."/>
            <person name="Huang E."/>
            <person name="Gao Y."/>
            <person name="Liu J."/>
            <person name="Shao H."/>
            <person name="Ye R."/>
            <person name="Li L."/>
            <person name="Wei W."/>
            <person name="Wang X."/>
            <person name="Wang C."/>
            <person name="Yang T."/>
            <person name="Huo Q."/>
            <person name="Li W."/>
            <person name="Guo W."/>
            <person name="Chen H."/>
            <person name="Zhou L."/>
            <person name="Ni X."/>
            <person name="Tian J."/>
            <person name="Zhou Y."/>
            <person name="Sheng Y."/>
            <person name="Liu T."/>
            <person name="Pan Y."/>
            <person name="Xia L."/>
            <person name="Li J."/>
            <person name="Zhao F."/>
            <person name="Cao W."/>
        </authorList>
    </citation>
    <scope>NUCLEOTIDE SEQUENCE</scope>
    <source>
        <strain evidence="1">Dsil-2018</strain>
    </source>
</reference>